<feature type="non-terminal residue" evidence="1">
    <location>
        <position position="89"/>
    </location>
</feature>
<dbReference type="AlphaFoldDB" id="A0A438WNF9"/>
<gene>
    <name evidence="1" type="ORF">EC518_10785</name>
</gene>
<accession>A0A438WNF9</accession>
<sequence>MLNQKVWLGFLALHGVFLNAFEYQISARVGSFSRIALNQSVINSKKGIYPTGSYVTTTGALQIDSSLLPKGIENHKLGFGVGGEIGSLA</sequence>
<organism evidence="1 2">
    <name type="scientific">Helicobacter pylori</name>
    <name type="common">Campylobacter pylori</name>
    <dbReference type="NCBI Taxonomy" id="210"/>
    <lineage>
        <taxon>Bacteria</taxon>
        <taxon>Pseudomonadati</taxon>
        <taxon>Campylobacterota</taxon>
        <taxon>Epsilonproteobacteria</taxon>
        <taxon>Campylobacterales</taxon>
        <taxon>Helicobacteraceae</taxon>
        <taxon>Helicobacter</taxon>
    </lineage>
</organism>
<dbReference type="Proteomes" id="UP000289022">
    <property type="component" value="Unassembled WGS sequence"/>
</dbReference>
<dbReference type="EMBL" id="RJGP01000852">
    <property type="protein sequence ID" value="RVZ25715.1"/>
    <property type="molecule type" value="Genomic_DNA"/>
</dbReference>
<evidence type="ECO:0000313" key="2">
    <source>
        <dbReference type="Proteomes" id="UP000289022"/>
    </source>
</evidence>
<evidence type="ECO:0000313" key="1">
    <source>
        <dbReference type="EMBL" id="RVZ25715.1"/>
    </source>
</evidence>
<comment type="caution">
    <text evidence="1">The sequence shown here is derived from an EMBL/GenBank/DDBJ whole genome shotgun (WGS) entry which is preliminary data.</text>
</comment>
<dbReference type="InterPro" id="IPR003678">
    <property type="entry name" value="Put_OMP"/>
</dbReference>
<dbReference type="Pfam" id="PF02521">
    <property type="entry name" value="HP_OMP_2"/>
    <property type="match status" value="1"/>
</dbReference>
<proteinExistence type="predicted"/>
<name>A0A438WNF9_HELPX</name>
<protein>
    <submittedName>
        <fullName evidence="1">Uncharacterized protein</fullName>
    </submittedName>
</protein>
<reference evidence="1 2" key="1">
    <citation type="submission" date="2018-11" db="EMBL/GenBank/DDBJ databases">
        <title>Genetic determinants and prediction of antibiotic resistance phenotypes in Helicobacter pylori.</title>
        <authorList>
            <person name="Wagner K."/>
        </authorList>
    </citation>
    <scope>NUCLEOTIDE SEQUENCE [LARGE SCALE GENOMIC DNA]</scope>
    <source>
        <strain evidence="1 2">ZH70</strain>
    </source>
</reference>